<dbReference type="RefSeq" id="WP_161674197.1">
    <property type="nucleotide sequence ID" value="NZ_JAABLP010000001.1"/>
</dbReference>
<dbReference type="Proteomes" id="UP000586722">
    <property type="component" value="Unassembled WGS sequence"/>
</dbReference>
<evidence type="ECO:0000313" key="6">
    <source>
        <dbReference type="Proteomes" id="UP000586722"/>
    </source>
</evidence>
<dbReference type="InterPro" id="IPR056413">
    <property type="entry name" value="TPR_CcmH_CycH"/>
</dbReference>
<accession>A0A7X5F2F9</accession>
<keyword evidence="2" id="KW-0677">Repeat</keyword>
<dbReference type="Pfam" id="PF23914">
    <property type="entry name" value="TPR_CcmH_CycH"/>
    <property type="match status" value="1"/>
</dbReference>
<proteinExistence type="predicted"/>
<keyword evidence="4" id="KW-0802">TPR repeat</keyword>
<evidence type="ECO:0000256" key="3">
    <source>
        <dbReference type="ARBA" id="ARBA00022748"/>
    </source>
</evidence>
<evidence type="ECO:0000256" key="4">
    <source>
        <dbReference type="ARBA" id="ARBA00022803"/>
    </source>
</evidence>
<dbReference type="InterPro" id="IPR017560">
    <property type="entry name" value="Cyt_c_biogenesis_CcmI"/>
</dbReference>
<keyword evidence="6" id="KW-1185">Reference proteome</keyword>
<organism evidence="5 6">
    <name type="scientific">Pannonibacter tanglangensis</name>
    <dbReference type="NCBI Taxonomy" id="2750084"/>
    <lineage>
        <taxon>Bacteria</taxon>
        <taxon>Pseudomonadati</taxon>
        <taxon>Pseudomonadota</taxon>
        <taxon>Alphaproteobacteria</taxon>
        <taxon>Hyphomicrobiales</taxon>
        <taxon>Stappiaceae</taxon>
        <taxon>Pannonibacter</taxon>
    </lineage>
</organism>
<comment type="subcellular location">
    <subcellularLocation>
        <location evidence="1">Cell envelope</location>
    </subcellularLocation>
</comment>
<dbReference type="PANTHER" id="PTHR47870:SF4">
    <property type="entry name" value="CYTOCHROME C-TYPE BIOGENESIS PROTEIN CYCH"/>
    <property type="match status" value="1"/>
</dbReference>
<evidence type="ECO:0000313" key="5">
    <source>
        <dbReference type="EMBL" id="NBN78448.1"/>
    </source>
</evidence>
<evidence type="ECO:0000256" key="1">
    <source>
        <dbReference type="ARBA" id="ARBA00004196"/>
    </source>
</evidence>
<dbReference type="GO" id="GO:0030313">
    <property type="term" value="C:cell envelope"/>
    <property type="evidence" value="ECO:0007669"/>
    <property type="project" value="UniProtKB-SubCell"/>
</dbReference>
<dbReference type="GO" id="GO:0005886">
    <property type="term" value="C:plasma membrane"/>
    <property type="evidence" value="ECO:0007669"/>
    <property type="project" value="TreeGrafter"/>
</dbReference>
<keyword evidence="3" id="KW-0201">Cytochrome c-type biogenesis</keyword>
<protein>
    <submittedName>
        <fullName evidence="5">C-type cytochrome biogenesis protein CcmI</fullName>
    </submittedName>
</protein>
<dbReference type="InterPro" id="IPR011990">
    <property type="entry name" value="TPR-like_helical_dom_sf"/>
</dbReference>
<dbReference type="GO" id="GO:0017004">
    <property type="term" value="P:cytochrome complex assembly"/>
    <property type="evidence" value="ECO:0007669"/>
    <property type="project" value="UniProtKB-KW"/>
</dbReference>
<dbReference type="NCBIfam" id="TIGR03142">
    <property type="entry name" value="cytochro_ccmI"/>
    <property type="match status" value="1"/>
</dbReference>
<evidence type="ECO:0000256" key="2">
    <source>
        <dbReference type="ARBA" id="ARBA00022737"/>
    </source>
</evidence>
<dbReference type="EMBL" id="JAABLQ010000001">
    <property type="protein sequence ID" value="NBN78448.1"/>
    <property type="molecule type" value="Genomic_DNA"/>
</dbReference>
<gene>
    <name evidence="5" type="primary">ccmI</name>
    <name evidence="5" type="ORF">GWI72_09230</name>
</gene>
<comment type="caution">
    <text evidence="5">The sequence shown here is derived from an EMBL/GenBank/DDBJ whole genome shotgun (WGS) entry which is preliminary data.</text>
</comment>
<name>A0A7X5F2F9_9HYPH</name>
<sequence length="386" mass="40581">MTLWILFALMTGLAALSILIPLRKGSDRMSAEAANRAADEAVYRAQLDEVDRDAERGLIDAAQAEAARTEIARRLIAAHRQNTQDADGPASRWPVSVTVLIAAVVLPVGALGLYLSTGSPQMPDQPLEARLQADPQGQPVEILVARVERHLADNPSDGQGWEVLGPVYMSLGRPTDAAKAFANSIRLNGATEPRESNLGEALVVAAQGLVTADARAAFERAVALDATAPKPRFFLALALGQEGKQAEAIAAWKALLDGADPAAIWVPAARQELAKLENPGGTAPLGPQITAPALPGPDAQAVEAAAAMSEGDRQQMIRGMVDGLQQRLMSEGGSMDEWLRLIRAQAVLGDREAARDSLARARAALASDPAALDALSRMETEAGLGS</sequence>
<dbReference type="PANTHER" id="PTHR47870">
    <property type="entry name" value="CYTOCHROME C-TYPE BIOGENESIS PROTEIN CCMH"/>
    <property type="match status" value="1"/>
</dbReference>
<dbReference type="SUPFAM" id="SSF48452">
    <property type="entry name" value="TPR-like"/>
    <property type="match status" value="1"/>
</dbReference>
<dbReference type="Gene3D" id="1.25.40.10">
    <property type="entry name" value="Tetratricopeptide repeat domain"/>
    <property type="match status" value="1"/>
</dbReference>
<reference evidence="6" key="1">
    <citation type="submission" date="2020-01" db="EMBL/GenBank/DDBJ databases">
        <authorList>
            <person name="Fang Y."/>
            <person name="Sun R."/>
            <person name="Nie L."/>
            <person name="He J."/>
            <person name="Hao L."/>
            <person name="Wang L."/>
            <person name="Su S."/>
            <person name="Lv E."/>
            <person name="Zhang Z."/>
            <person name="Xie R."/>
            <person name="Liu H."/>
        </authorList>
    </citation>
    <scope>NUCLEOTIDE SEQUENCE [LARGE SCALE GENOMIC DNA]</scope>
    <source>
        <strain evidence="6">XCT-53</strain>
    </source>
</reference>
<dbReference type="AlphaFoldDB" id="A0A7X5F2F9"/>
<dbReference type="InterPro" id="IPR051263">
    <property type="entry name" value="C-type_cytochrome_biogenesis"/>
</dbReference>